<comment type="caution">
    <text evidence="2">The sequence shown here is derived from an EMBL/GenBank/DDBJ whole genome shotgun (WGS) entry which is preliminary data.</text>
</comment>
<accession>A0A368L7U2</accession>
<keyword evidence="3" id="KW-1185">Reference proteome</keyword>
<reference evidence="2 3" key="1">
    <citation type="journal article" date="2018" name="Int. J. Syst. Evol. Microbiol.">
        <title>Parvibium lacunae gen. nov., sp. nov., a new member of the family Alcaligenaceae isolated from a freshwater pond.</title>
        <authorList>
            <person name="Chen W.M."/>
            <person name="Xie P.B."/>
            <person name="Hsu M.Y."/>
            <person name="Sheu S.Y."/>
        </authorList>
    </citation>
    <scope>NUCLEOTIDE SEQUENCE [LARGE SCALE GENOMIC DNA]</scope>
    <source>
        <strain evidence="2 3">KMB9</strain>
    </source>
</reference>
<gene>
    <name evidence="2" type="ORF">DU000_03255</name>
</gene>
<organism evidence="2 3">
    <name type="scientific">Parvibium lacunae</name>
    <dbReference type="NCBI Taxonomy" id="1888893"/>
    <lineage>
        <taxon>Bacteria</taxon>
        <taxon>Pseudomonadati</taxon>
        <taxon>Pseudomonadota</taxon>
        <taxon>Betaproteobacteria</taxon>
        <taxon>Burkholderiales</taxon>
        <taxon>Alcaligenaceae</taxon>
        <taxon>Parvibium</taxon>
    </lineage>
</organism>
<dbReference type="Proteomes" id="UP000252357">
    <property type="component" value="Unassembled WGS sequence"/>
</dbReference>
<sequence>MRAAAPISILNRLCAEQGIADLNAASDALQRALALEGAAILRRQQRAPHKPKPDIKKIVAGDFE</sequence>
<dbReference type="EMBL" id="QPGB01000001">
    <property type="protein sequence ID" value="RCS59740.1"/>
    <property type="molecule type" value="Genomic_DNA"/>
</dbReference>
<dbReference type="AlphaFoldDB" id="A0A368L7U2"/>
<dbReference type="RefSeq" id="WP_114401887.1">
    <property type="nucleotide sequence ID" value="NZ_QPGB01000001.1"/>
</dbReference>
<feature type="region of interest" description="Disordered" evidence="1">
    <location>
        <begin position="44"/>
        <end position="64"/>
    </location>
</feature>
<evidence type="ECO:0000313" key="3">
    <source>
        <dbReference type="Proteomes" id="UP000252357"/>
    </source>
</evidence>
<proteinExistence type="predicted"/>
<evidence type="ECO:0000313" key="2">
    <source>
        <dbReference type="EMBL" id="RCS59740.1"/>
    </source>
</evidence>
<feature type="compositionally biased region" description="Basic and acidic residues" evidence="1">
    <location>
        <begin position="51"/>
        <end position="64"/>
    </location>
</feature>
<name>A0A368L7U2_9BURK</name>
<protein>
    <submittedName>
        <fullName evidence="2">Uncharacterized protein</fullName>
    </submittedName>
</protein>
<evidence type="ECO:0000256" key="1">
    <source>
        <dbReference type="SAM" id="MobiDB-lite"/>
    </source>
</evidence>